<feature type="compositionally biased region" description="Basic and acidic residues" evidence="1">
    <location>
        <begin position="69"/>
        <end position="94"/>
    </location>
</feature>
<dbReference type="Gene3D" id="3.10.560.10">
    <property type="entry name" value="Outer membrane lipoprotein wza domain like"/>
    <property type="match status" value="1"/>
</dbReference>
<feature type="transmembrane region" description="Helical" evidence="2">
    <location>
        <begin position="35"/>
        <end position="54"/>
    </location>
</feature>
<keyword evidence="2" id="KW-1133">Transmembrane helix</keyword>
<dbReference type="SUPFAM" id="SSF47781">
    <property type="entry name" value="RuvA domain 2-like"/>
    <property type="match status" value="1"/>
</dbReference>
<dbReference type="PANTHER" id="PTHR21180">
    <property type="entry name" value="ENDONUCLEASE/EXONUCLEASE/PHOSPHATASE FAMILY DOMAIN-CONTAINING PROTEIN 1"/>
    <property type="match status" value="1"/>
</dbReference>
<dbReference type="OrthoDB" id="9758724at2"/>
<comment type="caution">
    <text evidence="4">The sequence shown here is derived from an EMBL/GenBank/DDBJ whole genome shotgun (WGS) entry which is preliminary data.</text>
</comment>
<dbReference type="RefSeq" id="WP_152814372.1">
    <property type="nucleotide sequence ID" value="NZ_VJXX01000002.1"/>
</dbReference>
<keyword evidence="4" id="KW-0238">DNA-binding</keyword>
<organism evidence="4 5">
    <name type="scientific">Arthrobacter bussei</name>
    <dbReference type="NCBI Taxonomy" id="2594179"/>
    <lineage>
        <taxon>Bacteria</taxon>
        <taxon>Bacillati</taxon>
        <taxon>Actinomycetota</taxon>
        <taxon>Actinomycetes</taxon>
        <taxon>Micrococcales</taxon>
        <taxon>Micrococcaceae</taxon>
        <taxon>Arthrobacter</taxon>
    </lineage>
</organism>
<dbReference type="Pfam" id="PF12836">
    <property type="entry name" value="HHH_3"/>
    <property type="match status" value="1"/>
</dbReference>
<evidence type="ECO:0000313" key="5">
    <source>
        <dbReference type="Proteomes" id="UP000326464"/>
    </source>
</evidence>
<evidence type="ECO:0000256" key="2">
    <source>
        <dbReference type="SAM" id="Phobius"/>
    </source>
</evidence>
<accession>A0A7X1NQ05</accession>
<dbReference type="InterPro" id="IPR019554">
    <property type="entry name" value="Soluble_ligand-bd"/>
</dbReference>
<evidence type="ECO:0000256" key="1">
    <source>
        <dbReference type="SAM" id="MobiDB-lite"/>
    </source>
</evidence>
<keyword evidence="2" id="KW-0812">Transmembrane</keyword>
<feature type="compositionally biased region" description="Acidic residues" evidence="1">
    <location>
        <begin position="1"/>
        <end position="16"/>
    </location>
</feature>
<protein>
    <submittedName>
        <fullName evidence="4">ComEA family DNA-binding protein</fullName>
    </submittedName>
</protein>
<sequence>MSEQDEDEWPSEDDDGVVERRPAVTRGLQWRVARSAALVFLGIALAVGAALFLVRSSEPSAAAMSIELEGPHETVGTERDSTDDTDDTDTRDAPDNTEGAAADGAAVPSAVSTVPPPGGAGEGRDEVPHTLWVYVTGAVAVPGVVEVDADARLADVLEAAGGALPEADLERVNLAARPADGQHLHLLAVGEEAPVIPEGLQNPTPLGTPAEPGGEDRPPEGRPDGTDNPTGTSGAGLIDINAATLAEIETLPRVGPVLGQRILDWRTEHGPFMQASDIEAVPGIGPALLEGILPLIVVQ</sequence>
<feature type="domain" description="Soluble ligand binding" evidence="3">
    <location>
        <begin position="133"/>
        <end position="181"/>
    </location>
</feature>
<feature type="compositionally biased region" description="Low complexity" evidence="1">
    <location>
        <begin position="96"/>
        <end position="113"/>
    </location>
</feature>
<feature type="region of interest" description="Disordered" evidence="1">
    <location>
        <begin position="67"/>
        <end position="125"/>
    </location>
</feature>
<evidence type="ECO:0000313" key="4">
    <source>
        <dbReference type="EMBL" id="MPY10774.1"/>
    </source>
</evidence>
<dbReference type="GO" id="GO:0015627">
    <property type="term" value="C:type II protein secretion system complex"/>
    <property type="evidence" value="ECO:0007669"/>
    <property type="project" value="TreeGrafter"/>
</dbReference>
<name>A0A7X1NQ05_9MICC</name>
<feature type="compositionally biased region" description="Basic and acidic residues" evidence="1">
    <location>
        <begin position="214"/>
        <end position="225"/>
    </location>
</feature>
<dbReference type="PANTHER" id="PTHR21180:SF32">
    <property type="entry name" value="ENDONUCLEASE_EXONUCLEASE_PHOSPHATASE FAMILY DOMAIN-CONTAINING PROTEIN 1"/>
    <property type="match status" value="1"/>
</dbReference>
<dbReference type="EMBL" id="VJXX01000002">
    <property type="protein sequence ID" value="MPY10774.1"/>
    <property type="molecule type" value="Genomic_DNA"/>
</dbReference>
<feature type="region of interest" description="Disordered" evidence="1">
    <location>
        <begin position="1"/>
        <end position="20"/>
    </location>
</feature>
<dbReference type="InterPro" id="IPR051675">
    <property type="entry name" value="Endo/Exo/Phosphatase_dom_1"/>
</dbReference>
<gene>
    <name evidence="4" type="ORF">FNH21_08595</name>
</gene>
<keyword evidence="2" id="KW-0472">Membrane</keyword>
<dbReference type="InterPro" id="IPR010994">
    <property type="entry name" value="RuvA_2-like"/>
</dbReference>
<dbReference type="GO" id="GO:0015628">
    <property type="term" value="P:protein secretion by the type II secretion system"/>
    <property type="evidence" value="ECO:0007669"/>
    <property type="project" value="TreeGrafter"/>
</dbReference>
<reference evidence="5" key="1">
    <citation type="submission" date="2019-07" db="EMBL/GenBank/DDBJ databases">
        <title>Arthrobacter KR32 sp. nov., isolated from mountain cheese made of cows milk.</title>
        <authorList>
            <person name="Flegler A."/>
        </authorList>
    </citation>
    <scope>NUCLEOTIDE SEQUENCE [LARGE SCALE GENOMIC DNA]</scope>
    <source>
        <strain evidence="5">KR32</strain>
    </source>
</reference>
<evidence type="ECO:0000259" key="3">
    <source>
        <dbReference type="Pfam" id="PF10531"/>
    </source>
</evidence>
<keyword evidence="5" id="KW-1185">Reference proteome</keyword>
<proteinExistence type="predicted"/>
<feature type="region of interest" description="Disordered" evidence="1">
    <location>
        <begin position="195"/>
        <end position="236"/>
    </location>
</feature>
<dbReference type="Proteomes" id="UP000326464">
    <property type="component" value="Unassembled WGS sequence"/>
</dbReference>
<dbReference type="GO" id="GO:0003677">
    <property type="term" value="F:DNA binding"/>
    <property type="evidence" value="ECO:0007669"/>
    <property type="project" value="UniProtKB-KW"/>
</dbReference>
<dbReference type="Gene3D" id="1.10.150.280">
    <property type="entry name" value="AF1531-like domain"/>
    <property type="match status" value="1"/>
</dbReference>
<dbReference type="Pfam" id="PF10531">
    <property type="entry name" value="SLBB"/>
    <property type="match status" value="1"/>
</dbReference>
<dbReference type="AlphaFoldDB" id="A0A7X1NQ05"/>